<evidence type="ECO:0000256" key="1">
    <source>
        <dbReference type="SAM" id="MobiDB-lite"/>
    </source>
</evidence>
<gene>
    <name evidence="2" type="ORF">H072_473</name>
</gene>
<organism evidence="2 3">
    <name type="scientific">Dactylellina haptotyla (strain CBS 200.50)</name>
    <name type="common">Nematode-trapping fungus</name>
    <name type="synonym">Monacrosporium haptotylum</name>
    <dbReference type="NCBI Taxonomy" id="1284197"/>
    <lineage>
        <taxon>Eukaryota</taxon>
        <taxon>Fungi</taxon>
        <taxon>Dikarya</taxon>
        <taxon>Ascomycota</taxon>
        <taxon>Pezizomycotina</taxon>
        <taxon>Orbiliomycetes</taxon>
        <taxon>Orbiliales</taxon>
        <taxon>Orbiliaceae</taxon>
        <taxon>Dactylellina</taxon>
    </lineage>
</organism>
<evidence type="ECO:0000313" key="3">
    <source>
        <dbReference type="Proteomes" id="UP000015100"/>
    </source>
</evidence>
<dbReference type="OrthoDB" id="5336398at2759"/>
<dbReference type="InterPro" id="IPR036047">
    <property type="entry name" value="F-box-like_dom_sf"/>
</dbReference>
<sequence length="280" mass="31976">MRNNPQSIRFATQTKDEFEDTMPHPEPPNPDLGPRFVERKPCNGLLLLPTELHIEILSYLSFEDQLRAGLAYDIWEQVAVTTKSLKKTRYYAPLGGIRTKFFRAGYLNLTRETINLLPAGGVTCVVEDGVIRRYKLGTVHLQAAPDRGLSSPVDYSRISDPFRRQQRATFYGSYLDVNIDIPRDCKFLDEPITLEKVASTHLSSQILQKYGRLKQEISDINLLDNRGSTISVRQFLNEVAVEINYQLDTDRFGRSSLAYELGVHFNETDLGYWAAFVIPR</sequence>
<dbReference type="AlphaFoldDB" id="S8CD22"/>
<accession>S8CD22</accession>
<keyword evidence="3" id="KW-1185">Reference proteome</keyword>
<feature type="compositionally biased region" description="Polar residues" evidence="1">
    <location>
        <begin position="1"/>
        <end position="13"/>
    </location>
</feature>
<proteinExistence type="predicted"/>
<dbReference type="EMBL" id="AQGS01000013">
    <property type="protein sequence ID" value="EPS45572.1"/>
    <property type="molecule type" value="Genomic_DNA"/>
</dbReference>
<reference evidence="3" key="2">
    <citation type="submission" date="2013-04" db="EMBL/GenBank/DDBJ databases">
        <title>Genomic mechanisms accounting for the adaptation to parasitism in nematode-trapping fungi.</title>
        <authorList>
            <person name="Ahren D.G."/>
        </authorList>
    </citation>
    <scope>NUCLEOTIDE SEQUENCE [LARGE SCALE GENOMIC DNA]</scope>
    <source>
        <strain evidence="3">CBS 200.50</strain>
    </source>
</reference>
<name>S8CD22_DACHA</name>
<reference evidence="2 3" key="1">
    <citation type="journal article" date="2013" name="PLoS Genet.">
        <title>Genomic mechanisms accounting for the adaptation to parasitism in nematode-trapping fungi.</title>
        <authorList>
            <person name="Meerupati T."/>
            <person name="Andersson K.M."/>
            <person name="Friman E."/>
            <person name="Kumar D."/>
            <person name="Tunlid A."/>
            <person name="Ahren D."/>
        </authorList>
    </citation>
    <scope>NUCLEOTIDE SEQUENCE [LARGE SCALE GENOMIC DNA]</scope>
    <source>
        <strain evidence="2 3">CBS 200.50</strain>
    </source>
</reference>
<evidence type="ECO:0000313" key="2">
    <source>
        <dbReference type="EMBL" id="EPS45572.1"/>
    </source>
</evidence>
<comment type="caution">
    <text evidence="2">The sequence shown here is derived from an EMBL/GenBank/DDBJ whole genome shotgun (WGS) entry which is preliminary data.</text>
</comment>
<dbReference type="HOGENOM" id="CLU_994037_0_0_1"/>
<feature type="region of interest" description="Disordered" evidence="1">
    <location>
        <begin position="1"/>
        <end position="34"/>
    </location>
</feature>
<protein>
    <recommendedName>
        <fullName evidence="4">F-box domain-containing protein</fullName>
    </recommendedName>
</protein>
<evidence type="ECO:0008006" key="4">
    <source>
        <dbReference type="Google" id="ProtNLM"/>
    </source>
</evidence>
<dbReference type="Proteomes" id="UP000015100">
    <property type="component" value="Unassembled WGS sequence"/>
</dbReference>
<dbReference type="SUPFAM" id="SSF81383">
    <property type="entry name" value="F-box domain"/>
    <property type="match status" value="1"/>
</dbReference>